<dbReference type="AlphaFoldDB" id="A0A644YFH2"/>
<dbReference type="InterPro" id="IPR017850">
    <property type="entry name" value="Alkaline_phosphatase_core_sf"/>
</dbReference>
<gene>
    <name evidence="9" type="primary">phoA_9</name>
    <name evidence="9" type="ORF">SDC9_73700</name>
</gene>
<evidence type="ECO:0000256" key="5">
    <source>
        <dbReference type="ARBA" id="ARBA00022723"/>
    </source>
</evidence>
<dbReference type="PANTHER" id="PTHR11596">
    <property type="entry name" value="ALKALINE PHOSPHATASE"/>
    <property type="match status" value="1"/>
</dbReference>
<protein>
    <submittedName>
        <fullName evidence="9">Alkaline phosphatase 4</fullName>
        <ecNumber evidence="9">3.1.3.1</ecNumber>
    </submittedName>
</protein>
<evidence type="ECO:0000256" key="2">
    <source>
        <dbReference type="ARBA" id="ARBA00001947"/>
    </source>
</evidence>
<evidence type="ECO:0000256" key="8">
    <source>
        <dbReference type="ARBA" id="ARBA00022842"/>
    </source>
</evidence>
<dbReference type="Pfam" id="PF00245">
    <property type="entry name" value="Alk_phosphatase"/>
    <property type="match status" value="1"/>
</dbReference>
<dbReference type="Gene3D" id="1.10.60.40">
    <property type="match status" value="1"/>
</dbReference>
<keyword evidence="5" id="KW-0479">Metal-binding</keyword>
<keyword evidence="4" id="KW-0597">Phosphoprotein</keyword>
<keyword evidence="6 9" id="KW-0378">Hydrolase</keyword>
<dbReference type="PRINTS" id="PR00113">
    <property type="entry name" value="ALKPHPHTASE"/>
</dbReference>
<dbReference type="Gene3D" id="3.40.720.10">
    <property type="entry name" value="Alkaline Phosphatase, subunit A"/>
    <property type="match status" value="1"/>
</dbReference>
<dbReference type="GO" id="GO:0004035">
    <property type="term" value="F:alkaline phosphatase activity"/>
    <property type="evidence" value="ECO:0007669"/>
    <property type="project" value="UniProtKB-EC"/>
</dbReference>
<evidence type="ECO:0000256" key="3">
    <source>
        <dbReference type="ARBA" id="ARBA00005984"/>
    </source>
</evidence>
<proteinExistence type="inferred from homology"/>
<organism evidence="9">
    <name type="scientific">bioreactor metagenome</name>
    <dbReference type="NCBI Taxonomy" id="1076179"/>
    <lineage>
        <taxon>unclassified sequences</taxon>
        <taxon>metagenomes</taxon>
        <taxon>ecological metagenomes</taxon>
    </lineage>
</organism>
<evidence type="ECO:0000256" key="4">
    <source>
        <dbReference type="ARBA" id="ARBA00022553"/>
    </source>
</evidence>
<evidence type="ECO:0000256" key="7">
    <source>
        <dbReference type="ARBA" id="ARBA00022833"/>
    </source>
</evidence>
<dbReference type="InterPro" id="IPR018299">
    <property type="entry name" value="Alkaline_phosphatase_AS"/>
</dbReference>
<comment type="similarity">
    <text evidence="3">Belongs to the alkaline phosphatase family.</text>
</comment>
<reference evidence="9" key="1">
    <citation type="submission" date="2019-08" db="EMBL/GenBank/DDBJ databases">
        <authorList>
            <person name="Kucharzyk K."/>
            <person name="Murdoch R.W."/>
            <person name="Higgins S."/>
            <person name="Loffler F."/>
        </authorList>
    </citation>
    <scope>NUCLEOTIDE SEQUENCE</scope>
</reference>
<accession>A0A644YFH2</accession>
<comment type="cofactor">
    <cofactor evidence="1">
        <name>Mg(2+)</name>
        <dbReference type="ChEBI" id="CHEBI:18420"/>
    </cofactor>
</comment>
<sequence>MTDLKLVPRFQRFLKNAVFSFLAVLLLTSAVPGAEGRESAKYIFLFIGDGMGEPQVRAAELYSLGSGAGKISFSSLPVRGKMSTSAADGAVTDSAAAGTALASGYKTKNGILNMDPSGTKRFLTVAMLARDRGMKVGIVTSSFLNDATPAAFYAWRPSRTDWYEIGEQLAESGFDYFAGGGVTRRRGKKGNLRDVYGLAREKGYRVLGTREELAAAKPGAPIIAPGSAGALPYDMDRPKGNLSLAEYTRHGIRLLDNPKGFFLMVEGGTIDWACHRNDAASLVHDMTAFDAAVKEALAFAGRRPKETLIVVLADHETGGMATEGTSSAAGVFAVLSNQHRSSEVFDRKIEEFRRGKDRSFEKMLPVITETFGLHSLTEGELNDLRAAFAQSMKPKDRRKRDRDYLRRYGPYEPLSVTATRILGRKAGISWSSFGHSGADVPVFAQGAGSASFAGEYDNTEAGRILIHLLPSR</sequence>
<evidence type="ECO:0000256" key="6">
    <source>
        <dbReference type="ARBA" id="ARBA00022801"/>
    </source>
</evidence>
<comment type="caution">
    <text evidence="9">The sequence shown here is derived from an EMBL/GenBank/DDBJ whole genome shotgun (WGS) entry which is preliminary data.</text>
</comment>
<dbReference type="PROSITE" id="PS00123">
    <property type="entry name" value="ALKALINE_PHOSPHATASE"/>
    <property type="match status" value="1"/>
</dbReference>
<keyword evidence="7" id="KW-0862">Zinc</keyword>
<dbReference type="CDD" id="cd16012">
    <property type="entry name" value="ALP"/>
    <property type="match status" value="1"/>
</dbReference>
<dbReference type="SUPFAM" id="SSF53649">
    <property type="entry name" value="Alkaline phosphatase-like"/>
    <property type="match status" value="1"/>
</dbReference>
<dbReference type="PANTHER" id="PTHR11596:SF5">
    <property type="entry name" value="ALKALINE PHOSPHATASE"/>
    <property type="match status" value="1"/>
</dbReference>
<name>A0A644YFH2_9ZZZZ</name>
<keyword evidence="8" id="KW-0460">Magnesium</keyword>
<dbReference type="EMBL" id="VSSQ01004929">
    <property type="protein sequence ID" value="MPM27190.1"/>
    <property type="molecule type" value="Genomic_DNA"/>
</dbReference>
<evidence type="ECO:0000256" key="1">
    <source>
        <dbReference type="ARBA" id="ARBA00001946"/>
    </source>
</evidence>
<evidence type="ECO:0000313" key="9">
    <source>
        <dbReference type="EMBL" id="MPM27190.1"/>
    </source>
</evidence>
<dbReference type="InterPro" id="IPR001952">
    <property type="entry name" value="Alkaline_phosphatase"/>
</dbReference>
<dbReference type="GO" id="GO:0046872">
    <property type="term" value="F:metal ion binding"/>
    <property type="evidence" value="ECO:0007669"/>
    <property type="project" value="UniProtKB-KW"/>
</dbReference>
<dbReference type="EC" id="3.1.3.1" evidence="9"/>
<dbReference type="SMART" id="SM00098">
    <property type="entry name" value="alkPPc"/>
    <property type="match status" value="1"/>
</dbReference>
<comment type="cofactor">
    <cofactor evidence="2">
        <name>Zn(2+)</name>
        <dbReference type="ChEBI" id="CHEBI:29105"/>
    </cofactor>
</comment>